<dbReference type="InterPro" id="IPR023346">
    <property type="entry name" value="Lysozyme-like_dom_sf"/>
</dbReference>
<dbReference type="Gene3D" id="1.20.141.10">
    <property type="entry name" value="Chitosanase, subunit A, domain 1"/>
    <property type="match status" value="1"/>
</dbReference>
<evidence type="ECO:0000313" key="4">
    <source>
        <dbReference type="EMBL" id="CAB4212654.1"/>
    </source>
</evidence>
<protein>
    <submittedName>
        <fullName evidence="4">ZliS Lysozyme family protein</fullName>
    </submittedName>
</protein>
<dbReference type="EMBL" id="LR797029">
    <property type="protein sequence ID" value="CAB4182603.1"/>
    <property type="molecule type" value="Genomic_DNA"/>
</dbReference>
<feature type="domain" description="TtsA-like Glycoside hydrolase family 108" evidence="1">
    <location>
        <begin position="10"/>
        <end position="85"/>
    </location>
</feature>
<dbReference type="EMBL" id="LR796424">
    <property type="protein sequence ID" value="CAB4144874.1"/>
    <property type="molecule type" value="Genomic_DNA"/>
</dbReference>
<evidence type="ECO:0000313" key="3">
    <source>
        <dbReference type="EMBL" id="CAB4182603.1"/>
    </source>
</evidence>
<organism evidence="4">
    <name type="scientific">uncultured Caudovirales phage</name>
    <dbReference type="NCBI Taxonomy" id="2100421"/>
    <lineage>
        <taxon>Viruses</taxon>
        <taxon>Duplodnaviria</taxon>
        <taxon>Heunggongvirae</taxon>
        <taxon>Uroviricota</taxon>
        <taxon>Caudoviricetes</taxon>
        <taxon>Peduoviridae</taxon>
        <taxon>Maltschvirus</taxon>
        <taxon>Maltschvirus maltsch</taxon>
    </lineage>
</organism>
<gene>
    <name evidence="3" type="ORF">UFOVP1089_11</name>
    <name evidence="4" type="ORF">UFOVP1443_30</name>
    <name evidence="2" type="ORF">UFOVP459_74</name>
</gene>
<dbReference type="SUPFAM" id="SSF53955">
    <property type="entry name" value="Lysozyme-like"/>
    <property type="match status" value="1"/>
</dbReference>
<evidence type="ECO:0000259" key="1">
    <source>
        <dbReference type="Pfam" id="PF05838"/>
    </source>
</evidence>
<accession>A0A6J5SFH7</accession>
<reference evidence="4" key="1">
    <citation type="submission" date="2020-05" db="EMBL/GenBank/DDBJ databases">
        <authorList>
            <person name="Chiriac C."/>
            <person name="Salcher M."/>
            <person name="Ghai R."/>
            <person name="Kavagutti S V."/>
        </authorList>
    </citation>
    <scope>NUCLEOTIDE SEQUENCE</scope>
</reference>
<dbReference type="Pfam" id="PF05838">
    <property type="entry name" value="Glyco_hydro_108"/>
    <property type="match status" value="1"/>
</dbReference>
<name>A0A6J5SFH7_9CAUD</name>
<evidence type="ECO:0000313" key="2">
    <source>
        <dbReference type="EMBL" id="CAB4144874.1"/>
    </source>
</evidence>
<dbReference type="CDD" id="cd13926">
    <property type="entry name" value="N-acetylmuramidase_GH108"/>
    <property type="match status" value="1"/>
</dbReference>
<dbReference type="EMBL" id="LR797389">
    <property type="protein sequence ID" value="CAB4212654.1"/>
    <property type="molecule type" value="Genomic_DNA"/>
</dbReference>
<dbReference type="InterPro" id="IPR008565">
    <property type="entry name" value="TtsA-like_GH18_dom"/>
</dbReference>
<proteinExistence type="predicted"/>
<sequence length="196" mass="22188">MANFAPIKDQIIPIEGGYVFNKNDPGGETKYGISKRSYPHLDIKNLTLDEANDIYKRDFWNVMKLDQVNDQTIAEKVFWFGVHSGPVTSIKCLQKALNSILSDCGITLNVDGINGYQTIYNLNIFINNKVLCGDVINNELKIGATVKYYDGVSKTQCEFLLNSLKLEQIQYYVNIVNAKPIIREFLLGWINRALKG</sequence>